<feature type="domain" description="Major facilitator superfamily (MFS) profile" evidence="8">
    <location>
        <begin position="17"/>
        <end position="460"/>
    </location>
</feature>
<organism evidence="9 10">
    <name type="scientific">Ktedonobacter racemifer DSM 44963</name>
    <dbReference type="NCBI Taxonomy" id="485913"/>
    <lineage>
        <taxon>Bacteria</taxon>
        <taxon>Bacillati</taxon>
        <taxon>Chloroflexota</taxon>
        <taxon>Ktedonobacteria</taxon>
        <taxon>Ktedonobacterales</taxon>
        <taxon>Ktedonobacteraceae</taxon>
        <taxon>Ktedonobacter</taxon>
    </lineage>
</organism>
<feature type="transmembrane region" description="Helical" evidence="7">
    <location>
        <begin position="359"/>
        <end position="379"/>
    </location>
</feature>
<dbReference type="Pfam" id="PF07690">
    <property type="entry name" value="MFS_1"/>
    <property type="match status" value="1"/>
</dbReference>
<gene>
    <name evidence="9" type="ORF">Krac_5514</name>
</gene>
<sequence>MEGKSMTGTYDPKKWGILQIINIGTLMSTLDVGIVNVSLPTMAKEFSVPLAQIQWVATAYLLTMVALLPFLGKLSDIWDRKKIYSYGFLVFSIGSLCVAVSHGIVSVLLSRCLQGIGATMIMANSQAMLRQVFPDHEIGRALGVNAIVLAAGTLAGPAVGGLLLNFVHWTWLFIINVPIGLAAFLLGRRWFPQAKSGGTRTAFDIAGSFLLAAGTCMLMLASEASEQGGGFTPPIVFEGVAGLALLVILWFYERHISYGILDRELFSQPKIALGNTSAFFINMAQTATMIPITFYLQEQLGFSAGVTGMLLILQPLLMGIVAPFAGWFRDKHGGFVPVTVGSLFCAASMLLIACSQHVTAISVSLQLVLFGIGMGLFHATNNAEIMSASPEAKISLSSSLLAMIRYLGQIAGIGLATLLVGSMGKAGATVGIPLQILFWICFLCCLGVAIIRWMSLPNKLLPFQKLIRPW</sequence>
<dbReference type="SUPFAM" id="SSF103473">
    <property type="entry name" value="MFS general substrate transporter"/>
    <property type="match status" value="1"/>
</dbReference>
<evidence type="ECO:0000256" key="1">
    <source>
        <dbReference type="ARBA" id="ARBA00004651"/>
    </source>
</evidence>
<dbReference type="PANTHER" id="PTHR42718:SF46">
    <property type="entry name" value="BLR6921 PROTEIN"/>
    <property type="match status" value="1"/>
</dbReference>
<feature type="transmembrane region" description="Helical" evidence="7">
    <location>
        <begin position="51"/>
        <end position="71"/>
    </location>
</feature>
<evidence type="ECO:0000313" key="9">
    <source>
        <dbReference type="EMBL" id="EFH84465.1"/>
    </source>
</evidence>
<keyword evidence="10" id="KW-1185">Reference proteome</keyword>
<evidence type="ECO:0000256" key="6">
    <source>
        <dbReference type="ARBA" id="ARBA00023136"/>
    </source>
</evidence>
<dbReference type="AlphaFoldDB" id="D6TW82"/>
<keyword evidence="6 7" id="KW-0472">Membrane</keyword>
<dbReference type="InterPro" id="IPR036259">
    <property type="entry name" value="MFS_trans_sf"/>
</dbReference>
<feature type="transmembrane region" description="Helical" evidence="7">
    <location>
        <begin position="203"/>
        <end position="222"/>
    </location>
</feature>
<dbReference type="Gene3D" id="1.20.1720.10">
    <property type="entry name" value="Multidrug resistance protein D"/>
    <property type="match status" value="1"/>
</dbReference>
<name>D6TW82_KTERA</name>
<evidence type="ECO:0000256" key="2">
    <source>
        <dbReference type="ARBA" id="ARBA00022448"/>
    </source>
</evidence>
<proteinExistence type="predicted"/>
<dbReference type="CDD" id="cd17321">
    <property type="entry name" value="MFS_MMR_MDR_like"/>
    <property type="match status" value="1"/>
</dbReference>
<comment type="caution">
    <text evidence="9">The sequence shown here is derived from an EMBL/GenBank/DDBJ whole genome shotgun (WGS) entry which is preliminary data.</text>
</comment>
<dbReference type="InParanoid" id="D6TW82"/>
<dbReference type="InterPro" id="IPR011701">
    <property type="entry name" value="MFS"/>
</dbReference>
<feature type="transmembrane region" description="Helical" evidence="7">
    <location>
        <begin position="169"/>
        <end position="191"/>
    </location>
</feature>
<reference evidence="9 10" key="1">
    <citation type="journal article" date="2011" name="Stand. Genomic Sci.">
        <title>Non-contiguous finished genome sequence and contextual data of the filamentous soil bacterium Ktedonobacter racemifer type strain (SOSP1-21).</title>
        <authorList>
            <person name="Chang Y.J."/>
            <person name="Land M."/>
            <person name="Hauser L."/>
            <person name="Chertkov O."/>
            <person name="Del Rio T.G."/>
            <person name="Nolan M."/>
            <person name="Copeland A."/>
            <person name="Tice H."/>
            <person name="Cheng J.F."/>
            <person name="Lucas S."/>
            <person name="Han C."/>
            <person name="Goodwin L."/>
            <person name="Pitluck S."/>
            <person name="Ivanova N."/>
            <person name="Ovchinikova G."/>
            <person name="Pati A."/>
            <person name="Chen A."/>
            <person name="Palaniappan K."/>
            <person name="Mavromatis K."/>
            <person name="Liolios K."/>
            <person name="Brettin T."/>
            <person name="Fiebig A."/>
            <person name="Rohde M."/>
            <person name="Abt B."/>
            <person name="Goker M."/>
            <person name="Detter J.C."/>
            <person name="Woyke T."/>
            <person name="Bristow J."/>
            <person name="Eisen J.A."/>
            <person name="Markowitz V."/>
            <person name="Hugenholtz P."/>
            <person name="Kyrpides N.C."/>
            <person name="Klenk H.P."/>
            <person name="Lapidus A."/>
        </authorList>
    </citation>
    <scope>NUCLEOTIDE SEQUENCE [LARGE SCALE GENOMIC DNA]</scope>
    <source>
        <strain evidence="10">DSM 44963</strain>
    </source>
</reference>
<keyword evidence="2" id="KW-0813">Transport</keyword>
<protein>
    <submittedName>
        <fullName evidence="9">Major facilitator superfamily MFS_1</fullName>
    </submittedName>
</protein>
<feature type="transmembrane region" description="Helical" evidence="7">
    <location>
        <begin position="302"/>
        <end position="328"/>
    </location>
</feature>
<dbReference type="PANTHER" id="PTHR42718">
    <property type="entry name" value="MAJOR FACILITATOR SUPERFAMILY MULTIDRUG TRANSPORTER MFSC"/>
    <property type="match status" value="1"/>
</dbReference>
<dbReference type="GO" id="GO:0005886">
    <property type="term" value="C:plasma membrane"/>
    <property type="evidence" value="ECO:0007669"/>
    <property type="project" value="UniProtKB-SubCell"/>
</dbReference>
<dbReference type="InterPro" id="IPR020846">
    <property type="entry name" value="MFS_dom"/>
</dbReference>
<dbReference type="STRING" id="485913.Krac_5514"/>
<comment type="subcellular location">
    <subcellularLocation>
        <location evidence="1">Cell membrane</location>
        <topology evidence="1">Multi-pass membrane protein</topology>
    </subcellularLocation>
</comment>
<feature type="transmembrane region" description="Helical" evidence="7">
    <location>
        <begin position="83"/>
        <end position="102"/>
    </location>
</feature>
<feature type="transmembrane region" description="Helical" evidence="7">
    <location>
        <begin position="400"/>
        <end position="424"/>
    </location>
</feature>
<accession>D6TW82</accession>
<dbReference type="GO" id="GO:0022857">
    <property type="term" value="F:transmembrane transporter activity"/>
    <property type="evidence" value="ECO:0007669"/>
    <property type="project" value="InterPro"/>
</dbReference>
<feature type="transmembrane region" description="Helical" evidence="7">
    <location>
        <begin position="335"/>
        <end position="353"/>
    </location>
</feature>
<keyword evidence="3" id="KW-1003">Cell membrane</keyword>
<feature type="transmembrane region" description="Helical" evidence="7">
    <location>
        <begin position="141"/>
        <end position="163"/>
    </location>
</feature>
<evidence type="ECO:0000256" key="3">
    <source>
        <dbReference type="ARBA" id="ARBA00022475"/>
    </source>
</evidence>
<feature type="transmembrane region" description="Helical" evidence="7">
    <location>
        <begin position="20"/>
        <end position="39"/>
    </location>
</feature>
<evidence type="ECO:0000313" key="10">
    <source>
        <dbReference type="Proteomes" id="UP000004508"/>
    </source>
</evidence>
<dbReference type="EMBL" id="ADVG01000003">
    <property type="protein sequence ID" value="EFH84465.1"/>
    <property type="molecule type" value="Genomic_DNA"/>
</dbReference>
<dbReference type="PROSITE" id="PS50850">
    <property type="entry name" value="MFS"/>
    <property type="match status" value="1"/>
</dbReference>
<dbReference type="eggNOG" id="COG2814">
    <property type="taxonomic scope" value="Bacteria"/>
</dbReference>
<evidence type="ECO:0000256" key="5">
    <source>
        <dbReference type="ARBA" id="ARBA00022989"/>
    </source>
</evidence>
<dbReference type="PRINTS" id="PR01036">
    <property type="entry name" value="TCRTETB"/>
</dbReference>
<feature type="transmembrane region" description="Helical" evidence="7">
    <location>
        <begin position="273"/>
        <end position="296"/>
    </location>
</feature>
<dbReference type="Gene3D" id="1.20.1250.20">
    <property type="entry name" value="MFS general substrate transporter like domains"/>
    <property type="match status" value="1"/>
</dbReference>
<evidence type="ECO:0000256" key="7">
    <source>
        <dbReference type="SAM" id="Phobius"/>
    </source>
</evidence>
<keyword evidence="5 7" id="KW-1133">Transmembrane helix</keyword>
<dbReference type="Proteomes" id="UP000004508">
    <property type="component" value="Unassembled WGS sequence"/>
</dbReference>
<feature type="transmembrane region" description="Helical" evidence="7">
    <location>
        <begin position="436"/>
        <end position="455"/>
    </location>
</feature>
<feature type="transmembrane region" description="Helical" evidence="7">
    <location>
        <begin position="234"/>
        <end position="252"/>
    </location>
</feature>
<evidence type="ECO:0000259" key="8">
    <source>
        <dbReference type="PROSITE" id="PS50850"/>
    </source>
</evidence>
<keyword evidence="4 7" id="KW-0812">Transmembrane</keyword>
<evidence type="ECO:0000256" key="4">
    <source>
        <dbReference type="ARBA" id="ARBA00022692"/>
    </source>
</evidence>